<dbReference type="InterPro" id="IPR026961">
    <property type="entry name" value="PGG_dom"/>
</dbReference>
<evidence type="ECO:0000313" key="5">
    <source>
        <dbReference type="Proteomes" id="UP001172457"/>
    </source>
</evidence>
<evidence type="ECO:0000313" key="4">
    <source>
        <dbReference type="EMBL" id="KAJ9560291.1"/>
    </source>
</evidence>
<evidence type="ECO:0000256" key="1">
    <source>
        <dbReference type="SAM" id="Coils"/>
    </source>
</evidence>
<dbReference type="PANTHER" id="PTHR24177:SF443">
    <property type="entry name" value="PGG DOMAIN-CONTAINING PROTEIN"/>
    <property type="match status" value="1"/>
</dbReference>
<keyword evidence="2" id="KW-0472">Membrane</keyword>
<dbReference type="SMART" id="SM00248">
    <property type="entry name" value="ANK"/>
    <property type="match status" value="5"/>
</dbReference>
<evidence type="ECO:0000259" key="3">
    <source>
        <dbReference type="Pfam" id="PF13962"/>
    </source>
</evidence>
<dbReference type="Gene3D" id="1.25.40.20">
    <property type="entry name" value="Ankyrin repeat-containing domain"/>
    <property type="match status" value="2"/>
</dbReference>
<dbReference type="Pfam" id="PF12796">
    <property type="entry name" value="Ank_2"/>
    <property type="match status" value="1"/>
</dbReference>
<dbReference type="Pfam" id="PF13962">
    <property type="entry name" value="PGG"/>
    <property type="match status" value="1"/>
</dbReference>
<feature type="domain" description="PGG" evidence="3">
    <location>
        <begin position="429"/>
        <end position="536"/>
    </location>
</feature>
<gene>
    <name evidence="4" type="ORF">OSB04_005451</name>
</gene>
<dbReference type="AlphaFoldDB" id="A0AA38TRL8"/>
<dbReference type="EMBL" id="JARYMX010000002">
    <property type="protein sequence ID" value="KAJ9560291.1"/>
    <property type="molecule type" value="Genomic_DNA"/>
</dbReference>
<evidence type="ECO:0000256" key="2">
    <source>
        <dbReference type="SAM" id="Phobius"/>
    </source>
</evidence>
<feature type="transmembrane region" description="Helical" evidence="2">
    <location>
        <begin position="433"/>
        <end position="451"/>
    </location>
</feature>
<feature type="transmembrane region" description="Helical" evidence="2">
    <location>
        <begin position="471"/>
        <end position="495"/>
    </location>
</feature>
<dbReference type="InterPro" id="IPR036770">
    <property type="entry name" value="Ankyrin_rpt-contain_sf"/>
</dbReference>
<keyword evidence="1" id="KW-0175">Coiled coil</keyword>
<dbReference type="GO" id="GO:0016020">
    <property type="term" value="C:membrane"/>
    <property type="evidence" value="ECO:0007669"/>
    <property type="project" value="TreeGrafter"/>
</dbReference>
<protein>
    <recommendedName>
        <fullName evidence="3">PGG domain-containing protein</fullName>
    </recommendedName>
</protein>
<dbReference type="Proteomes" id="UP001172457">
    <property type="component" value="Chromosome 2"/>
</dbReference>
<keyword evidence="5" id="KW-1185">Reference proteome</keyword>
<dbReference type="InterPro" id="IPR002110">
    <property type="entry name" value="Ankyrin_rpt"/>
</dbReference>
<sequence>MSQEHEINIPSTSHPRNRPCDDLLCGNKEDYNEICLPLYEASITGDWQAAKILLDKRPELVRFAITKDYNTTLHVAASAEVTKRAEDFLENLVNRMKNEDLELENELGETALVVAAASGSVKMAQIMLNKNYSLLAISGHYEVSPLSVSARHGNHKMARYLYDVCGKMGDALWADERDLVLSQCVADIALEILMDCQESIDDSIFQYVLEELALKANALNTTEGKIYWKHNNPIFAMLHLNMEPSKKDVQALNLLRQILEITIKVPRLNIEDLLKGAPGEDDGYPCKVLFSAAEMGNTRFVIELIRVYPQLIYKVNEDDYTIFHIAIMRRHRGIYNLLYEIGSRKFVLIGKLGKRGNSVLHLLGKTSNKMQLQTMSGASLLMQRELLWFKEVERMLPPYLREFKNKDGQTPYDIFSENNKDFISQGLKWTKDCMIVATLIVTVAFAVAYTVPGGYNQETGIPIFIHKRMFIVFVLADAISLFSSSTSLLVFLSILTSGYSQRDFLYSLPKKLMIGLVSLFISVVAMMITFAASFFVLYRNELKWIPILISIFAAMPAIIFGVLQFPLLIDMFRSMYDSRYLFKPKRRVLYNVNSSW</sequence>
<feature type="transmembrane region" description="Helical" evidence="2">
    <location>
        <begin position="516"/>
        <end position="538"/>
    </location>
</feature>
<feature type="coiled-coil region" evidence="1">
    <location>
        <begin position="79"/>
        <end position="109"/>
    </location>
</feature>
<dbReference type="SUPFAM" id="SSF48403">
    <property type="entry name" value="Ankyrin repeat"/>
    <property type="match status" value="2"/>
</dbReference>
<feature type="transmembrane region" description="Helical" evidence="2">
    <location>
        <begin position="544"/>
        <end position="569"/>
    </location>
</feature>
<proteinExistence type="predicted"/>
<accession>A0AA38TRL8</accession>
<reference evidence="4" key="1">
    <citation type="submission" date="2023-03" db="EMBL/GenBank/DDBJ databases">
        <title>Chromosome-scale reference genome and RAD-based genetic map of yellow starthistle (Centaurea solstitialis) reveal putative structural variation and QTLs associated with invader traits.</title>
        <authorList>
            <person name="Reatini B."/>
            <person name="Cang F.A."/>
            <person name="Jiang Q."/>
            <person name="Mckibben M.T.W."/>
            <person name="Barker M.S."/>
            <person name="Rieseberg L.H."/>
            <person name="Dlugosch K.M."/>
        </authorList>
    </citation>
    <scope>NUCLEOTIDE SEQUENCE</scope>
    <source>
        <strain evidence="4">CAN-66</strain>
        <tissue evidence="4">Leaf</tissue>
    </source>
</reference>
<organism evidence="4 5">
    <name type="scientific">Centaurea solstitialis</name>
    <name type="common">yellow star-thistle</name>
    <dbReference type="NCBI Taxonomy" id="347529"/>
    <lineage>
        <taxon>Eukaryota</taxon>
        <taxon>Viridiplantae</taxon>
        <taxon>Streptophyta</taxon>
        <taxon>Embryophyta</taxon>
        <taxon>Tracheophyta</taxon>
        <taxon>Spermatophyta</taxon>
        <taxon>Magnoliopsida</taxon>
        <taxon>eudicotyledons</taxon>
        <taxon>Gunneridae</taxon>
        <taxon>Pentapetalae</taxon>
        <taxon>asterids</taxon>
        <taxon>campanulids</taxon>
        <taxon>Asterales</taxon>
        <taxon>Asteraceae</taxon>
        <taxon>Carduoideae</taxon>
        <taxon>Cardueae</taxon>
        <taxon>Centaureinae</taxon>
        <taxon>Centaurea</taxon>
    </lineage>
</organism>
<comment type="caution">
    <text evidence="4">The sequence shown here is derived from an EMBL/GenBank/DDBJ whole genome shotgun (WGS) entry which is preliminary data.</text>
</comment>
<keyword evidence="2" id="KW-0812">Transmembrane</keyword>
<keyword evidence="2" id="KW-1133">Transmembrane helix</keyword>
<dbReference type="PANTHER" id="PTHR24177">
    <property type="entry name" value="CASKIN"/>
    <property type="match status" value="1"/>
</dbReference>
<name>A0AA38TRL8_9ASTR</name>